<feature type="domain" description="Vitamin K epoxide reductase" evidence="11">
    <location>
        <begin position="23"/>
        <end position="164"/>
    </location>
</feature>
<evidence type="ECO:0000256" key="2">
    <source>
        <dbReference type="ARBA" id="ARBA00006214"/>
    </source>
</evidence>
<keyword evidence="8" id="KW-1015">Disulfide bond</keyword>
<feature type="transmembrane region" description="Helical" evidence="10">
    <location>
        <begin position="186"/>
        <end position="206"/>
    </location>
</feature>
<evidence type="ECO:0000256" key="5">
    <source>
        <dbReference type="ARBA" id="ARBA00022989"/>
    </source>
</evidence>
<evidence type="ECO:0000256" key="7">
    <source>
        <dbReference type="ARBA" id="ARBA00023136"/>
    </source>
</evidence>
<evidence type="ECO:0000256" key="4">
    <source>
        <dbReference type="ARBA" id="ARBA00022719"/>
    </source>
</evidence>
<accession>A0A2I1I517</accession>
<dbReference type="OrthoDB" id="9783799at2"/>
<dbReference type="InterPro" id="IPR038354">
    <property type="entry name" value="VKOR_sf"/>
</dbReference>
<comment type="subcellular location">
    <subcellularLocation>
        <location evidence="1">Membrane</location>
        <topology evidence="1">Multi-pass membrane protein</topology>
    </subcellularLocation>
</comment>
<dbReference type="InterPro" id="IPR041714">
    <property type="entry name" value="VKOR_Actinobacteria"/>
</dbReference>
<dbReference type="CDD" id="cd12922">
    <property type="entry name" value="VKOR_5"/>
    <property type="match status" value="1"/>
</dbReference>
<comment type="similarity">
    <text evidence="2">Belongs to the VKOR family.</text>
</comment>
<dbReference type="Proteomes" id="UP000234545">
    <property type="component" value="Unassembled WGS sequence"/>
</dbReference>
<dbReference type="InterPro" id="IPR012932">
    <property type="entry name" value="VKOR"/>
</dbReference>
<sequence>MTATSALIDEVASTDSSFDLKWRRRTTAEMIISGLIGLYASFVLSIEAWQLAADSAKTFACDVSSILSCSTVAQTPQARILGFPNAFLGIFFEAVVLAISVALLSGVKFARWYMACANMLYTIALFFAYWLFSQSYFVIHVLCPWCLAITVTTTLVFAGLTRINIREGVLPAPAWLKRSVTLGYDWSFWGLLLFILIAMVVARYGVALLS</sequence>
<feature type="transmembrane region" description="Helical" evidence="10">
    <location>
        <begin position="112"/>
        <end position="132"/>
    </location>
</feature>
<evidence type="ECO:0000256" key="6">
    <source>
        <dbReference type="ARBA" id="ARBA00023002"/>
    </source>
</evidence>
<evidence type="ECO:0000313" key="13">
    <source>
        <dbReference type="Proteomes" id="UP000234545"/>
    </source>
</evidence>
<evidence type="ECO:0000313" key="12">
    <source>
        <dbReference type="EMBL" id="PKY66191.1"/>
    </source>
</evidence>
<evidence type="ECO:0000259" key="11">
    <source>
        <dbReference type="SMART" id="SM00756"/>
    </source>
</evidence>
<dbReference type="AlphaFoldDB" id="A0A2I1I517"/>
<keyword evidence="7 10" id="KW-0472">Membrane</keyword>
<organism evidence="12 13">
    <name type="scientific">Schaalia turicensis</name>
    <dbReference type="NCBI Taxonomy" id="131111"/>
    <lineage>
        <taxon>Bacteria</taxon>
        <taxon>Bacillati</taxon>
        <taxon>Actinomycetota</taxon>
        <taxon>Actinomycetes</taxon>
        <taxon>Actinomycetales</taxon>
        <taxon>Actinomycetaceae</taxon>
        <taxon>Schaalia</taxon>
    </lineage>
</organism>
<reference evidence="12 13" key="1">
    <citation type="submission" date="2017-12" db="EMBL/GenBank/DDBJ databases">
        <title>Phylogenetic diversity of female urinary microbiome.</title>
        <authorList>
            <person name="Thomas-White K."/>
            <person name="Wolfe A.J."/>
        </authorList>
    </citation>
    <scope>NUCLEOTIDE SEQUENCE [LARGE SCALE GENOMIC DNA]</scope>
    <source>
        <strain evidence="12 13">UMB0250</strain>
    </source>
</reference>
<name>A0A2I1I517_9ACTO</name>
<dbReference type="Gene3D" id="1.20.1440.130">
    <property type="entry name" value="VKOR domain"/>
    <property type="match status" value="1"/>
</dbReference>
<evidence type="ECO:0000256" key="8">
    <source>
        <dbReference type="ARBA" id="ARBA00023157"/>
    </source>
</evidence>
<feature type="transmembrane region" description="Helical" evidence="10">
    <location>
        <begin position="30"/>
        <end position="49"/>
    </location>
</feature>
<evidence type="ECO:0000256" key="10">
    <source>
        <dbReference type="SAM" id="Phobius"/>
    </source>
</evidence>
<keyword evidence="4" id="KW-0874">Quinone</keyword>
<keyword evidence="9" id="KW-0676">Redox-active center</keyword>
<dbReference type="GO" id="GO:0016020">
    <property type="term" value="C:membrane"/>
    <property type="evidence" value="ECO:0007669"/>
    <property type="project" value="UniProtKB-SubCell"/>
</dbReference>
<gene>
    <name evidence="12" type="ORF">CYJ25_05400</name>
</gene>
<keyword evidence="6" id="KW-0560">Oxidoreductase</keyword>
<dbReference type="GO" id="GO:0048038">
    <property type="term" value="F:quinone binding"/>
    <property type="evidence" value="ECO:0007669"/>
    <property type="project" value="UniProtKB-KW"/>
</dbReference>
<protein>
    <submittedName>
        <fullName evidence="12">Vitamin K epoxide reductase</fullName>
    </submittedName>
</protein>
<comment type="caution">
    <text evidence="12">The sequence shown here is derived from an EMBL/GenBank/DDBJ whole genome shotgun (WGS) entry which is preliminary data.</text>
</comment>
<feature type="transmembrane region" description="Helical" evidence="10">
    <location>
        <begin position="138"/>
        <end position="165"/>
    </location>
</feature>
<keyword evidence="5 10" id="KW-1133">Transmembrane helix</keyword>
<dbReference type="GO" id="GO:0016491">
    <property type="term" value="F:oxidoreductase activity"/>
    <property type="evidence" value="ECO:0007669"/>
    <property type="project" value="UniProtKB-KW"/>
</dbReference>
<dbReference type="SMART" id="SM00756">
    <property type="entry name" value="VKc"/>
    <property type="match status" value="1"/>
</dbReference>
<keyword evidence="3 10" id="KW-0812">Transmembrane</keyword>
<feature type="transmembrane region" description="Helical" evidence="10">
    <location>
        <begin position="86"/>
        <end position="105"/>
    </location>
</feature>
<evidence type="ECO:0000256" key="9">
    <source>
        <dbReference type="ARBA" id="ARBA00023284"/>
    </source>
</evidence>
<evidence type="ECO:0000256" key="3">
    <source>
        <dbReference type="ARBA" id="ARBA00022692"/>
    </source>
</evidence>
<dbReference type="Pfam" id="PF07884">
    <property type="entry name" value="VKOR"/>
    <property type="match status" value="1"/>
</dbReference>
<proteinExistence type="inferred from homology"/>
<evidence type="ECO:0000256" key="1">
    <source>
        <dbReference type="ARBA" id="ARBA00004141"/>
    </source>
</evidence>
<dbReference type="EMBL" id="PKKJ01000005">
    <property type="protein sequence ID" value="PKY66191.1"/>
    <property type="molecule type" value="Genomic_DNA"/>
</dbReference>